<dbReference type="InterPro" id="IPR003961">
    <property type="entry name" value="FN3_dom"/>
</dbReference>
<comment type="caution">
    <text evidence="2">The sequence shown here is derived from an EMBL/GenBank/DDBJ whole genome shotgun (WGS) entry which is preliminary data.</text>
</comment>
<accession>A0AAE1B893</accession>
<dbReference type="PROSITE" id="PS50853">
    <property type="entry name" value="FN3"/>
    <property type="match status" value="1"/>
</dbReference>
<dbReference type="SUPFAM" id="SSF49265">
    <property type="entry name" value="Fibronectin type III"/>
    <property type="match status" value="1"/>
</dbReference>
<reference evidence="2" key="1">
    <citation type="journal article" date="2023" name="G3 (Bethesda)">
        <title>A reference genome for the long-term kleptoplast-retaining sea slug Elysia crispata morphotype clarki.</title>
        <authorList>
            <person name="Eastman K.E."/>
            <person name="Pendleton A.L."/>
            <person name="Shaikh M.A."/>
            <person name="Suttiyut T."/>
            <person name="Ogas R."/>
            <person name="Tomko P."/>
            <person name="Gavelis G."/>
            <person name="Widhalm J.R."/>
            <person name="Wisecaver J.H."/>
        </authorList>
    </citation>
    <scope>NUCLEOTIDE SEQUENCE</scope>
    <source>
        <strain evidence="2">ECLA1</strain>
    </source>
</reference>
<dbReference type="Gene3D" id="2.60.40.10">
    <property type="entry name" value="Immunoglobulins"/>
    <property type="match status" value="1"/>
</dbReference>
<sequence length="462" mass="49743">MYNIYIGKHFGGLHTTTARHVCCGDNPRRSTDTSNSVKLVWVGFWDSHFAVSHYLVSIGTEPFATNLNSGGTYQQVSHSNKQRLITKASNVGLHSSIFIGVWAVNGVGLKSQFLHHEFTVGGGLLDLKRRCTQYNCQGHCVCAIQDQTCSAASGCSDISGGSPTRDTVTVEDVVDITFSSGAASYGPSLTYLAAQWSITTTQGLAVQRYEVAVGLTSSSTPTGIYNSATERIWYDVGQMTQWVWPLPDRELTVDTSYSVFIRAWYSSNQYAIFKSPGVTVAPGAMTTTSNTAASVKELLQSSDTKDTDYITSSNTLHVRWDGLFQPGTAGLDTFKVFISSKSGGHDIYVSGNINSGTTTHTATGLSLVENIRYYTTVSAHNRAGVLTTRTSDGFMVDSTAPDGGLVLDGAGTSMLKARPRRCMHNGVTSEIPEARESVGTSGVSERSLTHPLVTLYHGLTWG</sequence>
<feature type="domain" description="Fibronectin type-III" evidence="1">
    <location>
        <begin position="300"/>
        <end position="402"/>
    </location>
</feature>
<name>A0AAE1B893_9GAST</name>
<gene>
    <name evidence="2" type="ORF">RRG08_010053</name>
</gene>
<dbReference type="PANTHER" id="PTHR16897">
    <property type="entry name" value="OS10G0105400 PROTEIN"/>
    <property type="match status" value="1"/>
</dbReference>
<dbReference type="InterPro" id="IPR013783">
    <property type="entry name" value="Ig-like_fold"/>
</dbReference>
<evidence type="ECO:0000313" key="2">
    <source>
        <dbReference type="EMBL" id="KAK3801473.1"/>
    </source>
</evidence>
<evidence type="ECO:0000313" key="3">
    <source>
        <dbReference type="Proteomes" id="UP001283361"/>
    </source>
</evidence>
<dbReference type="AlphaFoldDB" id="A0AAE1B893"/>
<dbReference type="EMBL" id="JAWDGP010000310">
    <property type="protein sequence ID" value="KAK3801473.1"/>
    <property type="molecule type" value="Genomic_DNA"/>
</dbReference>
<dbReference type="Proteomes" id="UP001283361">
    <property type="component" value="Unassembled WGS sequence"/>
</dbReference>
<evidence type="ECO:0000259" key="1">
    <source>
        <dbReference type="PROSITE" id="PS50853"/>
    </source>
</evidence>
<dbReference type="InterPro" id="IPR036116">
    <property type="entry name" value="FN3_sf"/>
</dbReference>
<proteinExistence type="predicted"/>
<keyword evidence="3" id="KW-1185">Reference proteome</keyword>
<protein>
    <recommendedName>
        <fullName evidence="1">Fibronectin type-III domain-containing protein</fullName>
    </recommendedName>
</protein>
<organism evidence="2 3">
    <name type="scientific">Elysia crispata</name>
    <name type="common">lettuce slug</name>
    <dbReference type="NCBI Taxonomy" id="231223"/>
    <lineage>
        <taxon>Eukaryota</taxon>
        <taxon>Metazoa</taxon>
        <taxon>Spiralia</taxon>
        <taxon>Lophotrochozoa</taxon>
        <taxon>Mollusca</taxon>
        <taxon>Gastropoda</taxon>
        <taxon>Heterobranchia</taxon>
        <taxon>Euthyneura</taxon>
        <taxon>Panpulmonata</taxon>
        <taxon>Sacoglossa</taxon>
        <taxon>Placobranchoidea</taxon>
        <taxon>Plakobranchidae</taxon>
        <taxon>Elysia</taxon>
    </lineage>
</organism>
<dbReference type="PANTHER" id="PTHR16897:SF2">
    <property type="entry name" value="OS03G0226600 PROTEIN"/>
    <property type="match status" value="1"/>
</dbReference>